<accession>A0A8K0H046</accession>
<dbReference type="AlphaFoldDB" id="A0A8K0H046"/>
<comment type="caution">
    <text evidence="1">The sequence shown here is derived from an EMBL/GenBank/DDBJ whole genome shotgun (WGS) entry which is preliminary data.</text>
</comment>
<evidence type="ECO:0000313" key="2">
    <source>
        <dbReference type="Proteomes" id="UP000796880"/>
    </source>
</evidence>
<dbReference type="EMBL" id="VOIH02000007">
    <property type="protein sequence ID" value="KAF3443163.1"/>
    <property type="molecule type" value="Genomic_DNA"/>
</dbReference>
<dbReference type="OrthoDB" id="1924068at2759"/>
<sequence length="275" mass="31525">MGNGYSSLIPFKFEHVVENTYAAEPQRCRESRRQGSVRRTYRYRELRNMSMRKPCAPLCSACLKMQGNERPQTNDGAPPSFQQWLGMAALTDLLMQKSLFKCWEYRHPRILSILQRGIGVPLRIGRGNTKRNFGYFARILVDVDRVFHSEKLLLETEDTCIEVRLSMKIVSDLLHKDRTSSGSVSDDSKRAQASSSIGYKSAILVPAENPQQISTLYEVKCLRILGSYFKGACYEIVLWIRNESIQRPKTLRNGCSWICLDWVTPSTHLNEELPP</sequence>
<evidence type="ECO:0000313" key="1">
    <source>
        <dbReference type="EMBL" id="KAF3443163.1"/>
    </source>
</evidence>
<dbReference type="Proteomes" id="UP000796880">
    <property type="component" value="Unassembled WGS sequence"/>
</dbReference>
<protein>
    <submittedName>
        <fullName evidence="1">Uncharacterized protein</fullName>
    </submittedName>
</protein>
<organism evidence="1 2">
    <name type="scientific">Rhamnella rubrinervis</name>
    <dbReference type="NCBI Taxonomy" id="2594499"/>
    <lineage>
        <taxon>Eukaryota</taxon>
        <taxon>Viridiplantae</taxon>
        <taxon>Streptophyta</taxon>
        <taxon>Embryophyta</taxon>
        <taxon>Tracheophyta</taxon>
        <taxon>Spermatophyta</taxon>
        <taxon>Magnoliopsida</taxon>
        <taxon>eudicotyledons</taxon>
        <taxon>Gunneridae</taxon>
        <taxon>Pentapetalae</taxon>
        <taxon>rosids</taxon>
        <taxon>fabids</taxon>
        <taxon>Rosales</taxon>
        <taxon>Rhamnaceae</taxon>
        <taxon>rhamnoid group</taxon>
        <taxon>Rhamneae</taxon>
        <taxon>Rhamnella</taxon>
    </lineage>
</organism>
<gene>
    <name evidence="1" type="ORF">FNV43_RR17084</name>
</gene>
<keyword evidence="2" id="KW-1185">Reference proteome</keyword>
<name>A0A8K0H046_9ROSA</name>
<reference evidence="1" key="1">
    <citation type="submission" date="2020-03" db="EMBL/GenBank/DDBJ databases">
        <title>A high-quality chromosome-level genome assembly of a woody plant with both climbing and erect habits, Rhamnella rubrinervis.</title>
        <authorList>
            <person name="Lu Z."/>
            <person name="Yang Y."/>
            <person name="Zhu X."/>
            <person name="Sun Y."/>
        </authorList>
    </citation>
    <scope>NUCLEOTIDE SEQUENCE</scope>
    <source>
        <strain evidence="1">BYM</strain>
        <tissue evidence="1">Leaf</tissue>
    </source>
</reference>
<proteinExistence type="predicted"/>